<dbReference type="InterPro" id="IPR014710">
    <property type="entry name" value="RmlC-like_jellyroll"/>
</dbReference>
<comment type="caution">
    <text evidence="2">The sequence shown here is derived from an EMBL/GenBank/DDBJ whole genome shotgun (WGS) entry which is preliminary data.</text>
</comment>
<proteinExistence type="predicted"/>
<gene>
    <name evidence="2" type="ORF">DRF62_12605</name>
</gene>
<sequence length="135" mass="15775">MIDYTSPFLIEFPKIGKSSLGYISIAENENLPFVPKRIYWTYYTPEEVERGGHSHYDLQQILIAVAGRIQVTTELTNGSKETFLLDKPNIGLYIPKMCWRDMKYSHNAVQICIASIEYDEQDYIRDYSEFLKYGQ</sequence>
<dbReference type="Gene3D" id="2.60.120.10">
    <property type="entry name" value="Jelly Rolls"/>
    <property type="match status" value="1"/>
</dbReference>
<accession>A0A3D9BJM6</accession>
<feature type="domain" description="Sugar 3,4-ketoisomerase QdtA cupin" evidence="1">
    <location>
        <begin position="9"/>
        <end position="133"/>
    </location>
</feature>
<evidence type="ECO:0000313" key="3">
    <source>
        <dbReference type="Proteomes" id="UP000256512"/>
    </source>
</evidence>
<dbReference type="AlphaFoldDB" id="A0A3D9BJM6"/>
<reference evidence="2 3" key="1">
    <citation type="journal article" date="2006" name="Int. J. Syst. Evol. Microbiol.">
        <title>Chryseobacterium piscium sp. nov., isolated from fish of the South Atlantic Ocean off South Africa.</title>
        <authorList>
            <person name="de Beer H."/>
            <person name="Hugo C.J."/>
            <person name="Jooste P.J."/>
            <person name="Vancanneyt M."/>
            <person name="Coenye T."/>
            <person name="Vandamme P."/>
        </authorList>
    </citation>
    <scope>NUCLEOTIDE SEQUENCE [LARGE SCALE GENOMIC DNA]</scope>
    <source>
        <strain evidence="2 3">CCUG 51923</strain>
    </source>
</reference>
<dbReference type="InterPro" id="IPR008894">
    <property type="entry name" value="QdtA_cupin_dom"/>
</dbReference>
<dbReference type="InterPro" id="IPR011051">
    <property type="entry name" value="RmlC_Cupin_sf"/>
</dbReference>
<dbReference type="RefSeq" id="WP_115950636.1">
    <property type="nucleotide sequence ID" value="NZ_QNVS01000038.1"/>
</dbReference>
<dbReference type="Proteomes" id="UP000256512">
    <property type="component" value="Unassembled WGS sequence"/>
</dbReference>
<evidence type="ECO:0000259" key="1">
    <source>
        <dbReference type="Pfam" id="PF05523"/>
    </source>
</evidence>
<organism evidence="2 3">
    <name type="scientific">Chryseobacterium piscium</name>
    <dbReference type="NCBI Taxonomy" id="333702"/>
    <lineage>
        <taxon>Bacteria</taxon>
        <taxon>Pseudomonadati</taxon>
        <taxon>Bacteroidota</taxon>
        <taxon>Flavobacteriia</taxon>
        <taxon>Flavobacteriales</taxon>
        <taxon>Weeksellaceae</taxon>
        <taxon>Chryseobacterium group</taxon>
        <taxon>Chryseobacterium</taxon>
    </lineage>
</organism>
<dbReference type="EMBL" id="QNVS01000038">
    <property type="protein sequence ID" value="REC53708.1"/>
    <property type="molecule type" value="Genomic_DNA"/>
</dbReference>
<keyword evidence="3" id="KW-1185">Reference proteome</keyword>
<dbReference type="SUPFAM" id="SSF51182">
    <property type="entry name" value="RmlC-like cupins"/>
    <property type="match status" value="1"/>
</dbReference>
<dbReference type="CDD" id="cd20292">
    <property type="entry name" value="cupin_QdtA-like"/>
    <property type="match status" value="1"/>
</dbReference>
<evidence type="ECO:0000313" key="2">
    <source>
        <dbReference type="EMBL" id="REC53708.1"/>
    </source>
</evidence>
<protein>
    <submittedName>
        <fullName evidence="2">WxcM-like domain-containing protein</fullName>
    </submittedName>
</protein>
<name>A0A3D9BJM6_9FLAO</name>
<dbReference type="Pfam" id="PF05523">
    <property type="entry name" value="FdtA"/>
    <property type="match status" value="1"/>
</dbReference>